<feature type="compositionally biased region" description="Basic and acidic residues" evidence="1">
    <location>
        <begin position="141"/>
        <end position="150"/>
    </location>
</feature>
<organism evidence="2 3">
    <name type="scientific">Tanacetum coccineum</name>
    <dbReference type="NCBI Taxonomy" id="301880"/>
    <lineage>
        <taxon>Eukaryota</taxon>
        <taxon>Viridiplantae</taxon>
        <taxon>Streptophyta</taxon>
        <taxon>Embryophyta</taxon>
        <taxon>Tracheophyta</taxon>
        <taxon>Spermatophyta</taxon>
        <taxon>Magnoliopsida</taxon>
        <taxon>eudicotyledons</taxon>
        <taxon>Gunneridae</taxon>
        <taxon>Pentapetalae</taxon>
        <taxon>asterids</taxon>
        <taxon>campanulids</taxon>
        <taxon>Asterales</taxon>
        <taxon>Asteraceae</taxon>
        <taxon>Asteroideae</taxon>
        <taxon>Anthemideae</taxon>
        <taxon>Anthemidinae</taxon>
        <taxon>Tanacetum</taxon>
    </lineage>
</organism>
<feature type="compositionally biased region" description="Polar residues" evidence="1">
    <location>
        <begin position="76"/>
        <end position="88"/>
    </location>
</feature>
<dbReference type="EMBL" id="BQNB010019583">
    <property type="protein sequence ID" value="GJT86813.1"/>
    <property type="molecule type" value="Genomic_DNA"/>
</dbReference>
<protein>
    <submittedName>
        <fullName evidence="2">Uncharacterized protein</fullName>
    </submittedName>
</protein>
<evidence type="ECO:0000256" key="1">
    <source>
        <dbReference type="SAM" id="MobiDB-lite"/>
    </source>
</evidence>
<comment type="caution">
    <text evidence="2">The sequence shown here is derived from an EMBL/GenBank/DDBJ whole genome shotgun (WGS) entry which is preliminary data.</text>
</comment>
<proteinExistence type="predicted"/>
<feature type="compositionally biased region" description="Polar residues" evidence="1">
    <location>
        <begin position="110"/>
        <end position="119"/>
    </location>
</feature>
<reference evidence="2" key="2">
    <citation type="submission" date="2022-01" db="EMBL/GenBank/DDBJ databases">
        <authorList>
            <person name="Yamashiro T."/>
            <person name="Shiraishi A."/>
            <person name="Satake H."/>
            <person name="Nakayama K."/>
        </authorList>
    </citation>
    <scope>NUCLEOTIDE SEQUENCE</scope>
</reference>
<feature type="compositionally biased region" description="Polar residues" evidence="1">
    <location>
        <begin position="153"/>
        <end position="162"/>
    </location>
</feature>
<evidence type="ECO:0000313" key="3">
    <source>
        <dbReference type="Proteomes" id="UP001151760"/>
    </source>
</evidence>
<reference evidence="2" key="1">
    <citation type="journal article" date="2022" name="Int. J. Mol. Sci.">
        <title>Draft Genome of Tanacetum Coccineum: Genomic Comparison of Closely Related Tanacetum-Family Plants.</title>
        <authorList>
            <person name="Yamashiro T."/>
            <person name="Shiraishi A."/>
            <person name="Nakayama K."/>
            <person name="Satake H."/>
        </authorList>
    </citation>
    <scope>NUCLEOTIDE SEQUENCE</scope>
</reference>
<accession>A0ABQ5HI70</accession>
<gene>
    <name evidence="2" type="ORF">Tco_1068530</name>
</gene>
<name>A0ABQ5HI70_9ASTR</name>
<evidence type="ECO:0000313" key="2">
    <source>
        <dbReference type="EMBL" id="GJT86813.1"/>
    </source>
</evidence>
<dbReference type="Proteomes" id="UP001151760">
    <property type="component" value="Unassembled WGS sequence"/>
</dbReference>
<feature type="region of interest" description="Disordered" evidence="1">
    <location>
        <begin position="100"/>
        <end position="186"/>
    </location>
</feature>
<sequence length="320" mass="34614">MSLKSLKEQRWALVGGVAIREPNSRRIHRLLNVEGKGKAVATDEQAAQSLLELQTLKKQSTTDQYILHSQTPVTQDVTLDTSTSPSTQPEDDTFANVVYDTPSPIDAETGANTEGSNSEADTEILDFAEETGEDVSNTVALEERTVKLDEGQAGSNPGNTLKSRPPQDEDQAGSNPGKSHWALAGPNPEPMHENFIATVYLKVYKSLKHTIEEHVFLEIPPSSSGTLSSMKNLDDTFTFGDQFIDDKSLENDLVKATVDTKHESMVFVPIHQASSSVPQLSTPIINLLPPKPVSPPIQALTITATTATTTTTIPLPPPPP</sequence>
<keyword evidence="3" id="KW-1185">Reference proteome</keyword>
<feature type="compositionally biased region" description="Acidic residues" evidence="1">
    <location>
        <begin position="120"/>
        <end position="133"/>
    </location>
</feature>
<feature type="region of interest" description="Disordered" evidence="1">
    <location>
        <begin position="76"/>
        <end position="95"/>
    </location>
</feature>